<accession>A0A286RCM3</accession>
<keyword evidence="5" id="KW-1003">Cell membrane</keyword>
<dbReference type="PANTHER" id="PTHR30534">
    <property type="entry name" value="FLAGELLAR MOTOR SWITCH PROTEIN FLIG"/>
    <property type="match status" value="1"/>
</dbReference>
<proteinExistence type="inferred from homology"/>
<dbReference type="EMBL" id="CP018477">
    <property type="protein sequence ID" value="ASV73698.1"/>
    <property type="molecule type" value="Genomic_DNA"/>
</dbReference>
<dbReference type="InterPro" id="IPR011002">
    <property type="entry name" value="FliG_a-hlx"/>
</dbReference>
<sequence>MINAKGIRKAAIFIDCLEPEAADRLLERLPPEYAQQVRNTWMALGRISAEERDQVIREFLNQADDSHLSIQKLTEHKPQEIEKPVLANVGSENSRADTPFRILQDAEADKLASVLAGERAPTIALVLAHLAPAQAGAVLVRFPRERQVEIIRCLLELEETDPDILREIDKALQEKLTQISNISRRRVAGLTTITGMVEHCGEGIADQVLQTLYTVAPEVAEQLAPLPPVDFNQFIRFDDVSLGIIFEQVSPEVAVLALWGAPLGLLERVLKEISPWKARVLQSQLAELGPVRLRDVEEARKRLGELARRLAIAGKIRLPEEIVQWKRESGTSRTGDAVADSSGHFVRVVG</sequence>
<keyword evidence="8" id="KW-0472">Membrane</keyword>
<evidence type="ECO:0000256" key="1">
    <source>
        <dbReference type="ARBA" id="ARBA00004117"/>
    </source>
</evidence>
<dbReference type="InterPro" id="IPR000090">
    <property type="entry name" value="Flg_Motor_Flig"/>
</dbReference>
<feature type="domain" description="Flagellar motor switch protein FliG N-terminal" evidence="12">
    <location>
        <begin position="5"/>
        <end position="71"/>
    </location>
</feature>
<dbReference type="PANTHER" id="PTHR30534:SF0">
    <property type="entry name" value="FLAGELLAR MOTOR SWITCH PROTEIN FLIG"/>
    <property type="match status" value="1"/>
</dbReference>
<dbReference type="RefSeq" id="WP_095414225.1">
    <property type="nucleotide sequence ID" value="NZ_CP018477.1"/>
</dbReference>
<keyword evidence="6" id="KW-0145">Chemotaxis</keyword>
<evidence type="ECO:0000259" key="10">
    <source>
        <dbReference type="Pfam" id="PF01706"/>
    </source>
</evidence>
<evidence type="ECO:0000256" key="8">
    <source>
        <dbReference type="ARBA" id="ARBA00023136"/>
    </source>
</evidence>
<protein>
    <recommendedName>
        <fullName evidence="4">Flagellar motor switch protein FliG</fullName>
    </recommendedName>
</protein>
<comment type="subcellular location">
    <subcellularLocation>
        <location evidence="1">Bacterial flagellum basal body</location>
    </subcellularLocation>
    <subcellularLocation>
        <location evidence="2">Cell membrane</location>
        <topology evidence="2">Peripheral membrane protein</topology>
        <orientation evidence="2">Cytoplasmic side</orientation>
    </subcellularLocation>
</comment>
<keyword evidence="7" id="KW-0283">Flagellar rotation</keyword>
<dbReference type="Proteomes" id="UP000215086">
    <property type="component" value="Chromosome"/>
</dbReference>
<evidence type="ECO:0000256" key="7">
    <source>
        <dbReference type="ARBA" id="ARBA00022779"/>
    </source>
</evidence>
<organism evidence="13 14">
    <name type="scientific">Thermogutta terrifontis</name>
    <dbReference type="NCBI Taxonomy" id="1331910"/>
    <lineage>
        <taxon>Bacteria</taxon>
        <taxon>Pseudomonadati</taxon>
        <taxon>Planctomycetota</taxon>
        <taxon>Planctomycetia</taxon>
        <taxon>Pirellulales</taxon>
        <taxon>Thermoguttaceae</taxon>
        <taxon>Thermogutta</taxon>
    </lineage>
</organism>
<dbReference type="OrthoDB" id="9780302at2"/>
<dbReference type="GO" id="GO:0006935">
    <property type="term" value="P:chemotaxis"/>
    <property type="evidence" value="ECO:0007669"/>
    <property type="project" value="UniProtKB-KW"/>
</dbReference>
<feature type="domain" description="Flagellar motor switch protein FliG middle" evidence="11">
    <location>
        <begin position="109"/>
        <end position="181"/>
    </location>
</feature>
<keyword evidence="14" id="KW-1185">Reference proteome</keyword>
<dbReference type="GO" id="GO:0071973">
    <property type="term" value="P:bacterial-type flagellum-dependent cell motility"/>
    <property type="evidence" value="ECO:0007669"/>
    <property type="project" value="InterPro"/>
</dbReference>
<dbReference type="KEGG" id="ttf:THTE_1096"/>
<evidence type="ECO:0000256" key="3">
    <source>
        <dbReference type="ARBA" id="ARBA00010299"/>
    </source>
</evidence>
<keyword evidence="13" id="KW-0282">Flagellum</keyword>
<dbReference type="SUPFAM" id="SSF48029">
    <property type="entry name" value="FliG"/>
    <property type="match status" value="2"/>
</dbReference>
<keyword evidence="13" id="KW-0966">Cell projection</keyword>
<evidence type="ECO:0000313" key="14">
    <source>
        <dbReference type="Proteomes" id="UP000215086"/>
    </source>
</evidence>
<dbReference type="AlphaFoldDB" id="A0A286RCM3"/>
<evidence type="ECO:0000259" key="11">
    <source>
        <dbReference type="Pfam" id="PF14841"/>
    </source>
</evidence>
<keyword evidence="9" id="KW-0975">Bacterial flagellum</keyword>
<dbReference type="PRINTS" id="PR00954">
    <property type="entry name" value="FLGMOTORFLIG"/>
</dbReference>
<evidence type="ECO:0000256" key="5">
    <source>
        <dbReference type="ARBA" id="ARBA00022475"/>
    </source>
</evidence>
<feature type="domain" description="Flagellar motor switch protein FliG C-terminal" evidence="10">
    <location>
        <begin position="217"/>
        <end position="318"/>
    </location>
</feature>
<dbReference type="InterPro" id="IPR032779">
    <property type="entry name" value="FliG_M"/>
</dbReference>
<dbReference type="InterPro" id="IPR023087">
    <property type="entry name" value="Flg_Motor_Flig_C"/>
</dbReference>
<name>A0A286RCM3_9BACT</name>
<dbReference type="InterPro" id="IPR028263">
    <property type="entry name" value="FliG_N"/>
</dbReference>
<evidence type="ECO:0000256" key="9">
    <source>
        <dbReference type="ARBA" id="ARBA00023143"/>
    </source>
</evidence>
<evidence type="ECO:0000256" key="4">
    <source>
        <dbReference type="ARBA" id="ARBA00021870"/>
    </source>
</evidence>
<dbReference type="Pfam" id="PF14841">
    <property type="entry name" value="FliG_M"/>
    <property type="match status" value="1"/>
</dbReference>
<gene>
    <name evidence="13" type="ORF">THTE_1096</name>
</gene>
<dbReference type="GO" id="GO:0009425">
    <property type="term" value="C:bacterial-type flagellum basal body"/>
    <property type="evidence" value="ECO:0007669"/>
    <property type="project" value="UniProtKB-SubCell"/>
</dbReference>
<comment type="similarity">
    <text evidence="3">Belongs to the FliG family.</text>
</comment>
<evidence type="ECO:0000256" key="6">
    <source>
        <dbReference type="ARBA" id="ARBA00022500"/>
    </source>
</evidence>
<dbReference type="Pfam" id="PF14842">
    <property type="entry name" value="FliG_N"/>
    <property type="match status" value="1"/>
</dbReference>
<dbReference type="GO" id="GO:0005886">
    <property type="term" value="C:plasma membrane"/>
    <property type="evidence" value="ECO:0007669"/>
    <property type="project" value="UniProtKB-SubCell"/>
</dbReference>
<dbReference type="Gene3D" id="1.10.220.30">
    <property type="match status" value="3"/>
</dbReference>
<reference evidence="13 14" key="1">
    <citation type="journal article" name="Front. Microbiol.">
        <title>Sugar Metabolism of the First Thermophilic Planctomycete Thermogutta terrifontis: Comparative Genomic and Transcriptomic Approaches.</title>
        <authorList>
            <person name="Elcheninov A.G."/>
            <person name="Menzel P."/>
            <person name="Gudbergsdottir S.R."/>
            <person name="Slesarev A.I."/>
            <person name="Kadnikov V.V."/>
            <person name="Krogh A."/>
            <person name="Bonch-Osmolovskaya E.A."/>
            <person name="Peng X."/>
            <person name="Kublanov I.V."/>
        </authorList>
    </citation>
    <scope>NUCLEOTIDE SEQUENCE [LARGE SCALE GENOMIC DNA]</scope>
    <source>
        <strain evidence="13 14">R1</strain>
    </source>
</reference>
<keyword evidence="13" id="KW-0969">Cilium</keyword>
<evidence type="ECO:0000313" key="13">
    <source>
        <dbReference type="EMBL" id="ASV73698.1"/>
    </source>
</evidence>
<dbReference type="GO" id="GO:0003774">
    <property type="term" value="F:cytoskeletal motor activity"/>
    <property type="evidence" value="ECO:0007669"/>
    <property type="project" value="InterPro"/>
</dbReference>
<evidence type="ECO:0000256" key="2">
    <source>
        <dbReference type="ARBA" id="ARBA00004413"/>
    </source>
</evidence>
<evidence type="ECO:0000259" key="12">
    <source>
        <dbReference type="Pfam" id="PF14842"/>
    </source>
</evidence>
<dbReference type="Pfam" id="PF01706">
    <property type="entry name" value="FliG_C"/>
    <property type="match status" value="1"/>
</dbReference>